<name>W7KWN4_9CREN</name>
<evidence type="ECO:0000313" key="1">
    <source>
        <dbReference type="EMBL" id="EWG07681.1"/>
    </source>
</evidence>
<dbReference type="Proteomes" id="UP000054284">
    <property type="component" value="Unassembled WGS sequence"/>
</dbReference>
<organism evidence="1 2">
    <name type="scientific">Candidatus Aramenus sulfurataquae</name>
    <dbReference type="NCBI Taxonomy" id="1326980"/>
    <lineage>
        <taxon>Archaea</taxon>
        <taxon>Thermoproteota</taxon>
        <taxon>Thermoprotei</taxon>
        <taxon>Sulfolobales</taxon>
        <taxon>Sulfolobaceae</taxon>
        <taxon>Candidatus Aramenus</taxon>
    </lineage>
</organism>
<dbReference type="AlphaFoldDB" id="W7KWN4"/>
<sequence length="93" mass="9944">MSSKLDRLMQLKGAIAAGEFTADGKLVEYKGPLSKEIAKMVAIMCAANSLMGKIQAEGFTKFSGMKRTPFHGCAVAAGDYAVCVWATTGYSWK</sequence>
<reference evidence="1 2" key="1">
    <citation type="journal article" date="2014" name="Genome Announc.">
        <title>Draft Genome Sequence of the Sulfolobales Archaeon AZ1, Obtained through Metagenomic Analysis of a Mexican Hot Spring.</title>
        <authorList>
            <person name="Servin-Garciduenas L.E."/>
            <person name="Martinez-Romero E."/>
        </authorList>
    </citation>
    <scope>NUCLEOTIDE SEQUENCE [LARGE SCALE GENOMIC DNA]</scope>
    <source>
        <strain evidence="1">AZ1-illumnia</strain>
    </source>
</reference>
<dbReference type="EMBL" id="ASRH01000003">
    <property type="protein sequence ID" value="EWG07681.1"/>
    <property type="molecule type" value="Genomic_DNA"/>
</dbReference>
<dbReference type="InterPro" id="IPR018685">
    <property type="entry name" value="DUF2173"/>
</dbReference>
<proteinExistence type="predicted"/>
<accession>W7KWN4</accession>
<comment type="caution">
    <text evidence="1">The sequence shown here is derived from an EMBL/GenBank/DDBJ whole genome shotgun (WGS) entry which is preliminary data.</text>
</comment>
<protein>
    <submittedName>
        <fullName evidence="1">Uncharacterized protein</fullName>
    </submittedName>
</protein>
<dbReference type="Pfam" id="PF09941">
    <property type="entry name" value="DUF2173"/>
    <property type="match status" value="1"/>
</dbReference>
<dbReference type="PIRSF" id="PIRSF006821">
    <property type="entry name" value="UCP006821"/>
    <property type="match status" value="1"/>
</dbReference>
<dbReference type="PATRIC" id="fig|1326980.6.peg.834"/>
<gene>
    <name evidence="1" type="ORF">ASUL_04214</name>
</gene>
<evidence type="ECO:0000313" key="2">
    <source>
        <dbReference type="Proteomes" id="UP000054284"/>
    </source>
</evidence>
<keyword evidence="2" id="KW-1185">Reference proteome</keyword>